<dbReference type="PANTHER" id="PTHR42924">
    <property type="entry name" value="EXONUCLEASE"/>
    <property type="match status" value="1"/>
</dbReference>
<dbReference type="SUPFAM" id="SSF89550">
    <property type="entry name" value="PHP domain-like"/>
    <property type="match status" value="1"/>
</dbReference>
<dbReference type="AlphaFoldDB" id="A0A1D8S5E3"/>
<dbReference type="Pfam" id="PF13263">
    <property type="entry name" value="PHP_C"/>
    <property type="match status" value="1"/>
</dbReference>
<dbReference type="InterPro" id="IPR052018">
    <property type="entry name" value="PHP_domain"/>
</dbReference>
<dbReference type="KEGG" id="halh:HTSR_1400"/>
<protein>
    <submittedName>
        <fullName evidence="1">Metal-dependent phosphoesterase (PHP family)-like protein</fullName>
    </submittedName>
</protein>
<sequence length="251" mass="29052">MSETRVDPHVKILDEQVIERAKSRGLDVLVYAPHFTRLPAARRRAERLSDEDLLVVPAREIFTGPWQHRKHVLALGLDEPVPDFITLEGAMRELDRQDAVVLAPHPEFLTVSLDRGDLRAYESQIDALEVYNPKHLERHNERAVELANTLDMPEFGSSYAHRKQTIGEVWTTISGDIDSETALLEAFREGRDRRVERRNSSRHDWRCRAEFAHLAWENTWKKFDRLLLSGTEPTHPDHVAYDGRFDDVAVY</sequence>
<dbReference type="STRING" id="1873524.HSR6_1472"/>
<accession>A0A1D8S5E3</accession>
<dbReference type="Proteomes" id="UP000185608">
    <property type="component" value="Chromosome"/>
</dbReference>
<reference evidence="1 2" key="1">
    <citation type="submission" date="2016-06" db="EMBL/GenBank/DDBJ databases">
        <title>Discovery of anaerobic lithoheterotrophic haloarchaeon capable of sulfur respiration by hydrogen and formate.</title>
        <authorList>
            <person name="Sorokin D.Y."/>
            <person name="Kublanov I.V."/>
            <person name="Roman P."/>
            <person name="Sinninghe Damste J.S."/>
            <person name="Golyshin P.N."/>
            <person name="Rojo D."/>
            <person name="Ciordia S."/>
            <person name="Mena Md.C."/>
            <person name="Ferrer M."/>
            <person name="Smedile F."/>
            <person name="Messina E."/>
            <person name="La Cono V."/>
            <person name="Yakimov M.M."/>
        </authorList>
    </citation>
    <scope>NUCLEOTIDE SEQUENCE [LARGE SCALE GENOMIC DNA]</scope>
    <source>
        <strain evidence="1 2">HTSR1</strain>
    </source>
</reference>
<dbReference type="GeneID" id="29829393"/>
<organism evidence="1 2">
    <name type="scientific">Halodesulfurarchaeum formicicum</name>
    <dbReference type="NCBI Taxonomy" id="1873524"/>
    <lineage>
        <taxon>Archaea</taxon>
        <taxon>Methanobacteriati</taxon>
        <taxon>Methanobacteriota</taxon>
        <taxon>Stenosarchaea group</taxon>
        <taxon>Halobacteria</taxon>
        <taxon>Halobacteriales</taxon>
        <taxon>Halobacteriaceae</taxon>
        <taxon>Halodesulfurarchaeum</taxon>
    </lineage>
</organism>
<dbReference type="InterPro" id="IPR016195">
    <property type="entry name" value="Pol/histidinol_Pase-like"/>
</dbReference>
<dbReference type="PANTHER" id="PTHR42924:SF3">
    <property type="entry name" value="POLYMERASE_HISTIDINOL PHOSPHATASE N-TERMINAL DOMAIN-CONTAINING PROTEIN"/>
    <property type="match status" value="1"/>
</dbReference>
<dbReference type="EMBL" id="CP016070">
    <property type="protein sequence ID" value="AOW80576.1"/>
    <property type="molecule type" value="Genomic_DNA"/>
</dbReference>
<dbReference type="Gene3D" id="3.20.20.140">
    <property type="entry name" value="Metal-dependent hydrolases"/>
    <property type="match status" value="1"/>
</dbReference>
<dbReference type="RefSeq" id="WP_232502975.1">
    <property type="nucleotide sequence ID" value="NZ_CP016070.1"/>
</dbReference>
<name>A0A1D8S5E3_9EURY</name>
<evidence type="ECO:0000313" key="1">
    <source>
        <dbReference type="EMBL" id="AOW80576.1"/>
    </source>
</evidence>
<gene>
    <name evidence="1" type="ORF">HTSR_1400</name>
</gene>
<dbReference type="GO" id="GO:0004534">
    <property type="term" value="F:5'-3' RNA exonuclease activity"/>
    <property type="evidence" value="ECO:0007669"/>
    <property type="project" value="TreeGrafter"/>
</dbReference>
<evidence type="ECO:0000313" key="2">
    <source>
        <dbReference type="Proteomes" id="UP000185608"/>
    </source>
</evidence>
<proteinExistence type="predicted"/>
<dbReference type="PATRIC" id="fig|1855411.3.peg.1401"/>
<dbReference type="GO" id="GO:0035312">
    <property type="term" value="F:5'-3' DNA exonuclease activity"/>
    <property type="evidence" value="ECO:0007669"/>
    <property type="project" value="TreeGrafter"/>
</dbReference>